<organism evidence="6 7">
    <name type="scientific">Aurantiacibacter arachoides</name>
    <dbReference type="NCBI Taxonomy" id="1850444"/>
    <lineage>
        <taxon>Bacteria</taxon>
        <taxon>Pseudomonadati</taxon>
        <taxon>Pseudomonadota</taxon>
        <taxon>Alphaproteobacteria</taxon>
        <taxon>Sphingomonadales</taxon>
        <taxon>Erythrobacteraceae</taxon>
        <taxon>Aurantiacibacter</taxon>
    </lineage>
</organism>
<keyword evidence="2" id="KW-0238">DNA-binding</keyword>
<evidence type="ECO:0000259" key="4">
    <source>
        <dbReference type="PROSITE" id="PS51077"/>
    </source>
</evidence>
<dbReference type="InterPro" id="IPR050707">
    <property type="entry name" value="HTH_MetabolicPath_Reg"/>
</dbReference>
<dbReference type="PROSITE" id="PS51078">
    <property type="entry name" value="ICLR_ED"/>
    <property type="match status" value="1"/>
</dbReference>
<evidence type="ECO:0000313" key="7">
    <source>
        <dbReference type="Proteomes" id="UP000460626"/>
    </source>
</evidence>
<dbReference type="RefSeq" id="WP_131453424.1">
    <property type="nucleotide sequence ID" value="NZ_BMJK01000002.1"/>
</dbReference>
<evidence type="ECO:0000256" key="2">
    <source>
        <dbReference type="ARBA" id="ARBA00023125"/>
    </source>
</evidence>
<dbReference type="Pfam" id="PF01614">
    <property type="entry name" value="IclR_C"/>
    <property type="match status" value="1"/>
</dbReference>
<evidence type="ECO:0000313" key="6">
    <source>
        <dbReference type="EMBL" id="MXO94174.1"/>
    </source>
</evidence>
<dbReference type="AlphaFoldDB" id="A0A845A392"/>
<dbReference type="PANTHER" id="PTHR30136:SF24">
    <property type="entry name" value="HTH-TYPE TRANSCRIPTIONAL REPRESSOR ALLR"/>
    <property type="match status" value="1"/>
</dbReference>
<proteinExistence type="predicted"/>
<evidence type="ECO:0000256" key="1">
    <source>
        <dbReference type="ARBA" id="ARBA00023015"/>
    </source>
</evidence>
<keyword evidence="3" id="KW-0804">Transcription</keyword>
<dbReference type="PANTHER" id="PTHR30136">
    <property type="entry name" value="HELIX-TURN-HELIX TRANSCRIPTIONAL REGULATOR, ICLR FAMILY"/>
    <property type="match status" value="1"/>
</dbReference>
<dbReference type="InterPro" id="IPR014757">
    <property type="entry name" value="Tscrpt_reg_IclR_C"/>
</dbReference>
<dbReference type="EMBL" id="WTYH01000001">
    <property type="protein sequence ID" value="MXO94174.1"/>
    <property type="molecule type" value="Genomic_DNA"/>
</dbReference>
<dbReference type="Proteomes" id="UP000460626">
    <property type="component" value="Unassembled WGS sequence"/>
</dbReference>
<dbReference type="GO" id="GO:0045892">
    <property type="term" value="P:negative regulation of DNA-templated transcription"/>
    <property type="evidence" value="ECO:0007669"/>
    <property type="project" value="TreeGrafter"/>
</dbReference>
<dbReference type="SMART" id="SM00346">
    <property type="entry name" value="HTH_ICLR"/>
    <property type="match status" value="1"/>
</dbReference>
<reference evidence="6 7" key="1">
    <citation type="submission" date="2019-12" db="EMBL/GenBank/DDBJ databases">
        <title>Genomic-based taxomic classification of the family Erythrobacteraceae.</title>
        <authorList>
            <person name="Xu L."/>
        </authorList>
    </citation>
    <scope>NUCLEOTIDE SEQUENCE [LARGE SCALE GENOMIC DNA]</scope>
    <source>
        <strain evidence="6 7">RC4-10-4</strain>
    </source>
</reference>
<evidence type="ECO:0000259" key="5">
    <source>
        <dbReference type="PROSITE" id="PS51078"/>
    </source>
</evidence>
<dbReference type="InterPro" id="IPR005471">
    <property type="entry name" value="Tscrpt_reg_IclR_N"/>
</dbReference>
<accession>A0A845A392</accession>
<feature type="domain" description="IclR-ED" evidence="5">
    <location>
        <begin position="76"/>
        <end position="255"/>
    </location>
</feature>
<dbReference type="InterPro" id="IPR036388">
    <property type="entry name" value="WH-like_DNA-bd_sf"/>
</dbReference>
<name>A0A845A392_9SPHN</name>
<sequence length="255" mass="27387">MASNITPALVQSSSVKSATRTLDIIEYIVAAGRPLVAQEVATALGIPVSSLSYLLATLVDRQYLQRDGRRYSAGPGLSRLQAAGGGGYTLAERAAPLVRTLRMQLNETTSFFVRDGWQIEALVTESSEQALRYTVPQGRSLPMHALAGGKALLAALPDDELVGYFAQSERETFTDSTITDEDQLRAQLAQIRDRGFASTEDEYSRGIVGTARVVRVGGEPVGSLSVAVPRARFDAALEARICDLLDKTAALLEQA</sequence>
<dbReference type="InterPro" id="IPR029016">
    <property type="entry name" value="GAF-like_dom_sf"/>
</dbReference>
<dbReference type="Pfam" id="PF09339">
    <property type="entry name" value="HTH_IclR"/>
    <property type="match status" value="1"/>
</dbReference>
<dbReference type="Gene3D" id="3.30.450.40">
    <property type="match status" value="1"/>
</dbReference>
<dbReference type="SUPFAM" id="SSF55781">
    <property type="entry name" value="GAF domain-like"/>
    <property type="match status" value="1"/>
</dbReference>
<dbReference type="GO" id="GO:0003700">
    <property type="term" value="F:DNA-binding transcription factor activity"/>
    <property type="evidence" value="ECO:0007669"/>
    <property type="project" value="TreeGrafter"/>
</dbReference>
<dbReference type="OrthoDB" id="9807558at2"/>
<dbReference type="InterPro" id="IPR036390">
    <property type="entry name" value="WH_DNA-bd_sf"/>
</dbReference>
<dbReference type="SUPFAM" id="SSF46785">
    <property type="entry name" value="Winged helix' DNA-binding domain"/>
    <property type="match status" value="1"/>
</dbReference>
<gene>
    <name evidence="6" type="ORF">GRI62_11265</name>
</gene>
<keyword evidence="7" id="KW-1185">Reference proteome</keyword>
<dbReference type="GO" id="GO:0003677">
    <property type="term" value="F:DNA binding"/>
    <property type="evidence" value="ECO:0007669"/>
    <property type="project" value="UniProtKB-KW"/>
</dbReference>
<feature type="domain" description="HTH iclR-type" evidence="4">
    <location>
        <begin position="15"/>
        <end position="75"/>
    </location>
</feature>
<dbReference type="Gene3D" id="1.10.10.10">
    <property type="entry name" value="Winged helix-like DNA-binding domain superfamily/Winged helix DNA-binding domain"/>
    <property type="match status" value="1"/>
</dbReference>
<comment type="caution">
    <text evidence="6">The sequence shown here is derived from an EMBL/GenBank/DDBJ whole genome shotgun (WGS) entry which is preliminary data.</text>
</comment>
<protein>
    <submittedName>
        <fullName evidence="6">Helix-turn-helix domain-containing protein</fullName>
    </submittedName>
</protein>
<dbReference type="PROSITE" id="PS51077">
    <property type="entry name" value="HTH_ICLR"/>
    <property type="match status" value="1"/>
</dbReference>
<keyword evidence="1" id="KW-0805">Transcription regulation</keyword>
<evidence type="ECO:0000256" key="3">
    <source>
        <dbReference type="ARBA" id="ARBA00023163"/>
    </source>
</evidence>